<organism evidence="1 2">
    <name type="scientific">Dorcoceras hygrometricum</name>
    <dbReference type="NCBI Taxonomy" id="472368"/>
    <lineage>
        <taxon>Eukaryota</taxon>
        <taxon>Viridiplantae</taxon>
        <taxon>Streptophyta</taxon>
        <taxon>Embryophyta</taxon>
        <taxon>Tracheophyta</taxon>
        <taxon>Spermatophyta</taxon>
        <taxon>Magnoliopsida</taxon>
        <taxon>eudicotyledons</taxon>
        <taxon>Gunneridae</taxon>
        <taxon>Pentapetalae</taxon>
        <taxon>asterids</taxon>
        <taxon>lamiids</taxon>
        <taxon>Lamiales</taxon>
        <taxon>Gesneriaceae</taxon>
        <taxon>Didymocarpoideae</taxon>
        <taxon>Trichosporeae</taxon>
        <taxon>Loxocarpinae</taxon>
        <taxon>Dorcoceras</taxon>
    </lineage>
</organism>
<evidence type="ECO:0000313" key="1">
    <source>
        <dbReference type="EMBL" id="KZV43983.1"/>
    </source>
</evidence>
<reference evidence="1 2" key="1">
    <citation type="journal article" date="2015" name="Proc. Natl. Acad. Sci. U.S.A.">
        <title>The resurrection genome of Boea hygrometrica: A blueprint for survival of dehydration.</title>
        <authorList>
            <person name="Xiao L."/>
            <person name="Yang G."/>
            <person name="Zhang L."/>
            <person name="Yang X."/>
            <person name="Zhao S."/>
            <person name="Ji Z."/>
            <person name="Zhou Q."/>
            <person name="Hu M."/>
            <person name="Wang Y."/>
            <person name="Chen M."/>
            <person name="Xu Y."/>
            <person name="Jin H."/>
            <person name="Xiao X."/>
            <person name="Hu G."/>
            <person name="Bao F."/>
            <person name="Hu Y."/>
            <person name="Wan P."/>
            <person name="Li L."/>
            <person name="Deng X."/>
            <person name="Kuang T."/>
            <person name="Xiang C."/>
            <person name="Zhu J.K."/>
            <person name="Oliver M.J."/>
            <person name="He Y."/>
        </authorList>
    </citation>
    <scope>NUCLEOTIDE SEQUENCE [LARGE SCALE GENOMIC DNA]</scope>
    <source>
        <strain evidence="2">cv. XS01</strain>
    </source>
</reference>
<proteinExistence type="predicted"/>
<dbReference type="EMBL" id="KQ997556">
    <property type="protein sequence ID" value="KZV43983.1"/>
    <property type="molecule type" value="Genomic_DNA"/>
</dbReference>
<evidence type="ECO:0000313" key="2">
    <source>
        <dbReference type="Proteomes" id="UP000250235"/>
    </source>
</evidence>
<dbReference type="Proteomes" id="UP000250235">
    <property type="component" value="Unassembled WGS sequence"/>
</dbReference>
<accession>A0A2Z7CBE5</accession>
<dbReference type="AlphaFoldDB" id="A0A2Z7CBE5"/>
<sequence>MTNQIKRYNVSILTYENFTGVHPSNYYFHPCTLNSTIPPRSIENASWETRTPDLALIPIVRIKRLPLGQKL</sequence>
<keyword evidence="2" id="KW-1185">Reference proteome</keyword>
<name>A0A2Z7CBE5_9LAMI</name>
<protein>
    <submittedName>
        <fullName evidence="1">Uncharacterized protein</fullName>
    </submittedName>
</protein>
<gene>
    <name evidence="1" type="ORF">F511_27739</name>
</gene>